<organism evidence="1">
    <name type="scientific">Pseudoalteromonas sp. SD03</name>
    <dbReference type="NCBI Taxonomy" id="3231719"/>
    <lineage>
        <taxon>Bacteria</taxon>
        <taxon>Pseudomonadati</taxon>
        <taxon>Pseudomonadota</taxon>
        <taxon>Gammaproteobacteria</taxon>
        <taxon>Alteromonadales</taxon>
        <taxon>Pseudoalteromonadaceae</taxon>
        <taxon>Pseudoalteromonas</taxon>
    </lineage>
</organism>
<dbReference type="AlphaFoldDB" id="A0AB39AL69"/>
<gene>
    <name evidence="1" type="ORF">ABZP26_08290</name>
</gene>
<dbReference type="RefSeq" id="WP_368484754.1">
    <property type="nucleotide sequence ID" value="NZ_CP162514.1"/>
</dbReference>
<sequence length="59" mass="6577">MAHELIKKGTKVKYYPIITNKSIFSEHEVISECWEICGEMVVKISGKSGGVSINHLEAI</sequence>
<protein>
    <submittedName>
        <fullName evidence="1">Uncharacterized protein</fullName>
    </submittedName>
</protein>
<reference evidence="1" key="1">
    <citation type="submission" date="2024-07" db="EMBL/GenBank/DDBJ databases">
        <authorList>
            <person name="Jiang Y."/>
            <person name="Qin Q."/>
        </authorList>
    </citation>
    <scope>NUCLEOTIDE SEQUENCE</scope>
    <source>
        <strain evidence="1">SD03</strain>
    </source>
</reference>
<dbReference type="EMBL" id="CP162514">
    <property type="protein sequence ID" value="XDH86100.1"/>
    <property type="molecule type" value="Genomic_DNA"/>
</dbReference>
<name>A0AB39AL69_9GAMM</name>
<proteinExistence type="predicted"/>
<accession>A0AB39AL69</accession>
<evidence type="ECO:0000313" key="1">
    <source>
        <dbReference type="EMBL" id="XDH86100.1"/>
    </source>
</evidence>